<feature type="transmembrane region" description="Helical" evidence="1">
    <location>
        <begin position="12"/>
        <end position="32"/>
    </location>
</feature>
<dbReference type="Gene3D" id="2.60.40.10">
    <property type="entry name" value="Immunoglobulins"/>
    <property type="match status" value="1"/>
</dbReference>
<organism evidence="3 4">
    <name type="scientific">Candidatus Zymogenus saltonus</name>
    <dbReference type="NCBI Taxonomy" id="2844893"/>
    <lineage>
        <taxon>Bacteria</taxon>
        <taxon>Deltaproteobacteria</taxon>
        <taxon>Candidatus Zymogenia</taxon>
        <taxon>Candidatus Zymogeniales</taxon>
        <taxon>Candidatus Zymogenaceae</taxon>
        <taxon>Candidatus Zymogenus</taxon>
    </lineage>
</organism>
<dbReference type="SUPFAM" id="SSF88713">
    <property type="entry name" value="Glycoside hydrolase/deacetylase"/>
    <property type="match status" value="1"/>
</dbReference>
<keyword evidence="1" id="KW-0812">Transmembrane</keyword>
<dbReference type="PROSITE" id="PS50853">
    <property type="entry name" value="FN3"/>
    <property type="match status" value="1"/>
</dbReference>
<evidence type="ECO:0000259" key="2">
    <source>
        <dbReference type="PROSITE" id="PS50853"/>
    </source>
</evidence>
<dbReference type="EMBL" id="JAFGIX010000004">
    <property type="protein sequence ID" value="MBN1571762.1"/>
    <property type="molecule type" value="Genomic_DNA"/>
</dbReference>
<reference evidence="3" key="2">
    <citation type="submission" date="2021-01" db="EMBL/GenBank/DDBJ databases">
        <authorList>
            <person name="Hahn C.R."/>
            <person name="Youssef N.H."/>
            <person name="Elshahed M."/>
        </authorList>
    </citation>
    <scope>NUCLEOTIDE SEQUENCE</scope>
    <source>
        <strain evidence="3">Zod_Metabat.24</strain>
    </source>
</reference>
<dbReference type="CDD" id="cd00063">
    <property type="entry name" value="FN3"/>
    <property type="match status" value="1"/>
</dbReference>
<name>A0A9D8KBX8_9DELT</name>
<evidence type="ECO:0000313" key="3">
    <source>
        <dbReference type="EMBL" id="MBN1571762.1"/>
    </source>
</evidence>
<sequence>MSKKRGFLKTVLYIVAIFVAAFFLIVSVFPRIPLIGKTTESKVYIALGFHTNLYHSYRIDTNDEAGFGKDIRIIRDIIKTMDEYNEKGSKVCGVWDIENLFSLQEMLPEYAPDIIDSIKRRVAAGRDEVIVMSYNNALTSALTEEEFTDSVSRAITNPDGSGVLDIFGEYSPIVRPQEVMTTPGNFALYKKLGIKAVVLYYSAIPFDAFRVFVPPLTYEEAMNPLTYKNKDTGEEITVIPAYNQGDLIENVSITKWARDVHRKQLRGKIKGDVLIFINADADDSYWAGYTLPGYMKWLPNTGGISQLIEEVDALDYAEFTTLKDYLENHKPVGKVSFGQDTADGNFNGYDSWAQKITNHEYWTKIAKDRRNHRDVKLINLALGDGKAPDTESLLKESYELRLRALSTTNFGMAAPFLAKSRERVAEKIIDEMVEKSDAAEEEALEALSKKLNSTPSPSPSVEVMKFVDSFIILKDETAPAPRFAFVTLDLTGLEVVEDRFLILNDELNVKIPLVVRAFRDRDNFLTRVKLFINEPELSKTLFLFTTKLPVERRKNPSSTAGAGVLRNKEIVVEVTKNGVINGVYMDDVKRLDYKSFFPRIVYKKGEELIDLAPGKLDYEILNDGVEGVAVIRVFGDFDIPAVKGGKPGSIDYIFTLIDGIEYLFMEGRIDYPETPVNDLLGGGNVPMLLRRIDRGWYEAAPAELIFTGKADKKKPFKVIKRNFLGVESSYAVDYFRNSNDNLNLASINNHITAGYVALSGTNGGIAVGTDDREKANFAFCPMKMSYDKEKDAFSIRLNPFGAYFGEQYRFPTWGTGLGREAAVASGQQYHSSAPTYNGYAGNFSLMISFFNGKELPKRAKNDLISFSEPPLIVTGGRAKIVSMECCTKPPAAPRGLLASSKDGSTYILWDKAPGKPTGYRVHLGRQTGNYDETFETGDVNLVLTDLTEGSAYFVTVGAIFADGKEIKTDEISFVAGEAAPNGGLSLPISLQLKVLWAGLLAMIN</sequence>
<keyword evidence="1" id="KW-1133">Transmembrane helix</keyword>
<accession>A0A9D8KBX8</accession>
<dbReference type="GO" id="GO:0005975">
    <property type="term" value="P:carbohydrate metabolic process"/>
    <property type="evidence" value="ECO:0007669"/>
    <property type="project" value="InterPro"/>
</dbReference>
<dbReference type="Gene3D" id="3.20.110.20">
    <property type="match status" value="1"/>
</dbReference>
<gene>
    <name evidence="3" type="ORF">JW984_01045</name>
</gene>
<dbReference type="InterPro" id="IPR036116">
    <property type="entry name" value="FN3_sf"/>
</dbReference>
<feature type="domain" description="Fibronectin type-III" evidence="2">
    <location>
        <begin position="889"/>
        <end position="978"/>
    </location>
</feature>
<evidence type="ECO:0000313" key="4">
    <source>
        <dbReference type="Proteomes" id="UP000809273"/>
    </source>
</evidence>
<dbReference type="AlphaFoldDB" id="A0A9D8KBX8"/>
<dbReference type="InterPro" id="IPR011330">
    <property type="entry name" value="Glyco_hydro/deAcase_b/a-brl"/>
</dbReference>
<evidence type="ECO:0000256" key="1">
    <source>
        <dbReference type="SAM" id="Phobius"/>
    </source>
</evidence>
<keyword evidence="1" id="KW-0472">Membrane</keyword>
<reference evidence="3" key="1">
    <citation type="journal article" date="2021" name="Environ. Microbiol.">
        <title>Genomic characterization of three novel Desulfobacterota classes expand the metabolic and phylogenetic diversity of the phylum.</title>
        <authorList>
            <person name="Murphy C.L."/>
            <person name="Biggerstaff J."/>
            <person name="Eichhorn A."/>
            <person name="Ewing E."/>
            <person name="Shahan R."/>
            <person name="Soriano D."/>
            <person name="Stewart S."/>
            <person name="VanMol K."/>
            <person name="Walker R."/>
            <person name="Walters P."/>
            <person name="Elshahed M.S."/>
            <person name="Youssef N.H."/>
        </authorList>
    </citation>
    <scope>NUCLEOTIDE SEQUENCE</scope>
    <source>
        <strain evidence="3">Zod_Metabat.24</strain>
    </source>
</reference>
<comment type="caution">
    <text evidence="3">The sequence shown here is derived from an EMBL/GenBank/DDBJ whole genome shotgun (WGS) entry which is preliminary data.</text>
</comment>
<dbReference type="InterPro" id="IPR013783">
    <property type="entry name" value="Ig-like_fold"/>
</dbReference>
<proteinExistence type="predicted"/>
<dbReference type="SUPFAM" id="SSF49265">
    <property type="entry name" value="Fibronectin type III"/>
    <property type="match status" value="1"/>
</dbReference>
<dbReference type="SMART" id="SM00060">
    <property type="entry name" value="FN3"/>
    <property type="match status" value="1"/>
</dbReference>
<protein>
    <recommendedName>
        <fullName evidence="2">Fibronectin type-III domain-containing protein</fullName>
    </recommendedName>
</protein>
<dbReference type="Proteomes" id="UP000809273">
    <property type="component" value="Unassembled WGS sequence"/>
</dbReference>
<dbReference type="InterPro" id="IPR003961">
    <property type="entry name" value="FN3_dom"/>
</dbReference>